<dbReference type="InterPro" id="IPR023522">
    <property type="entry name" value="Chrosome_anchoring_RacA"/>
</dbReference>
<evidence type="ECO:0000256" key="3">
    <source>
        <dbReference type="ARBA" id="ARBA00022829"/>
    </source>
</evidence>
<keyword evidence="1 8" id="KW-0963">Cytoplasm</keyword>
<evidence type="ECO:0000313" key="11">
    <source>
        <dbReference type="Proteomes" id="UP000838324"/>
    </source>
</evidence>
<comment type="caution">
    <text evidence="10">The sequence shown here is derived from an EMBL/GenBank/DDBJ whole genome shotgun (WGS) entry which is preliminary data.</text>
</comment>
<dbReference type="Proteomes" id="UP000838324">
    <property type="component" value="Unassembled WGS sequence"/>
</dbReference>
<dbReference type="InterPro" id="IPR000551">
    <property type="entry name" value="MerR-type_HTH_dom"/>
</dbReference>
<organism evidence="10 11">
    <name type="scientific">Paenibacillus auburnensis</name>
    <dbReference type="NCBI Taxonomy" id="2905649"/>
    <lineage>
        <taxon>Bacteria</taxon>
        <taxon>Bacillati</taxon>
        <taxon>Bacillota</taxon>
        <taxon>Bacilli</taxon>
        <taxon>Bacillales</taxon>
        <taxon>Paenibacillaceae</taxon>
        <taxon>Paenibacillus</taxon>
    </lineage>
</organism>
<keyword evidence="2 8" id="KW-0132">Cell division</keyword>
<feature type="DNA-binding region" description="H-T-H motif" evidence="8">
    <location>
        <begin position="6"/>
        <end position="26"/>
    </location>
</feature>
<protein>
    <recommendedName>
        <fullName evidence="8">Chromosome-anchoring protein RacA</fullName>
    </recommendedName>
</protein>
<keyword evidence="5 8" id="KW-0175">Coiled coil</keyword>
<dbReference type="EMBL" id="CAKMMG010000010">
    <property type="protein sequence ID" value="CAH1220412.1"/>
    <property type="molecule type" value="Genomic_DNA"/>
</dbReference>
<gene>
    <name evidence="8 10" type="primary">racA</name>
    <name evidence="10" type="ORF">PAECIP111892_04831</name>
</gene>
<evidence type="ECO:0000256" key="6">
    <source>
        <dbReference type="ARBA" id="ARBA00023125"/>
    </source>
</evidence>
<keyword evidence="11" id="KW-1185">Reference proteome</keyword>
<comment type="similarity">
    <text evidence="8">Belongs to the RacA family.</text>
</comment>
<dbReference type="RefSeq" id="WP_236336703.1">
    <property type="nucleotide sequence ID" value="NZ_CAKMMG010000010.1"/>
</dbReference>
<evidence type="ECO:0000256" key="7">
    <source>
        <dbReference type="ARBA" id="ARBA00023306"/>
    </source>
</evidence>
<name>A0ABM9CP96_9BACL</name>
<dbReference type="SUPFAM" id="SSF46955">
    <property type="entry name" value="Putative DNA-binding domain"/>
    <property type="match status" value="1"/>
</dbReference>
<keyword evidence="4 8" id="KW-0749">Sporulation</keyword>
<evidence type="ECO:0000259" key="9">
    <source>
        <dbReference type="Pfam" id="PF13411"/>
    </source>
</evidence>
<evidence type="ECO:0000256" key="8">
    <source>
        <dbReference type="HAMAP-Rule" id="MF_01170"/>
    </source>
</evidence>
<dbReference type="Gene3D" id="1.10.1660.10">
    <property type="match status" value="1"/>
</dbReference>
<feature type="domain" description="HTH merR-type" evidence="9">
    <location>
        <begin position="4"/>
        <end position="66"/>
    </location>
</feature>
<comment type="subcellular location">
    <subcellularLocation>
        <location evidence="8">Cytoplasm</location>
    </subcellularLocation>
    <text evidence="8">Localizes to cell poles and nucleoid.</text>
</comment>
<evidence type="ECO:0000256" key="5">
    <source>
        <dbReference type="ARBA" id="ARBA00023054"/>
    </source>
</evidence>
<keyword evidence="6 8" id="KW-0238">DNA-binding</keyword>
<comment type="function">
    <text evidence="8">Required for the formation of axial filaments and for anchoring the origin regions at the cell poles in sporulating cells, thus ensuring proper chromosome segregation in the prespore. Binds in a dispersed manner throughout the chromosome but preferentially to sites clustered in the origin portion of the chromosome, causing condensation of the chromosome and its remodeling into an elongated, anchored structure.</text>
</comment>
<evidence type="ECO:0000256" key="4">
    <source>
        <dbReference type="ARBA" id="ARBA00022969"/>
    </source>
</evidence>
<reference evidence="10" key="1">
    <citation type="submission" date="2022-01" db="EMBL/GenBank/DDBJ databases">
        <authorList>
            <person name="Criscuolo A."/>
        </authorList>
    </citation>
    <scope>NUCLEOTIDE SEQUENCE</scope>
    <source>
        <strain evidence="10">CIP111892</strain>
    </source>
</reference>
<dbReference type="HAMAP" id="MF_01170">
    <property type="entry name" value="RacA"/>
    <property type="match status" value="1"/>
</dbReference>
<dbReference type="InterPro" id="IPR009061">
    <property type="entry name" value="DNA-bd_dom_put_sf"/>
</dbReference>
<evidence type="ECO:0000256" key="1">
    <source>
        <dbReference type="ARBA" id="ARBA00022490"/>
    </source>
</evidence>
<accession>A0ABM9CP96</accession>
<proteinExistence type="inferred from homology"/>
<dbReference type="Pfam" id="PF13411">
    <property type="entry name" value="MerR_1"/>
    <property type="match status" value="1"/>
</dbReference>
<sequence length="178" mass="20390">MEMYKTKEVAELLSVSQTTIKRWAAMFPNVFPKDRFGHYIFSQQEVSLLKSIKTRIDQGETLDRITLTGHNQPAGPLQSIRPVQTEDKPMHEMWSRITQIEHSLDQKADEVVSVQLLRQREELEDLRQMIQQLALSIETIQQPGLQAAAAHEELHPVAAAKLKAPPKKRSLLRTLFSL</sequence>
<keyword evidence="7 8" id="KW-0131">Cell cycle</keyword>
<evidence type="ECO:0000256" key="2">
    <source>
        <dbReference type="ARBA" id="ARBA00022618"/>
    </source>
</evidence>
<keyword evidence="3 8" id="KW-0159">Chromosome partition</keyword>
<evidence type="ECO:0000313" key="10">
    <source>
        <dbReference type="EMBL" id="CAH1220412.1"/>
    </source>
</evidence>